<name>A0A0C3BL33_PILCF</name>
<reference evidence="1 2" key="1">
    <citation type="submission" date="2014-04" db="EMBL/GenBank/DDBJ databases">
        <authorList>
            <consortium name="DOE Joint Genome Institute"/>
            <person name="Kuo A."/>
            <person name="Tarkka M."/>
            <person name="Buscot F."/>
            <person name="Kohler A."/>
            <person name="Nagy L.G."/>
            <person name="Floudas D."/>
            <person name="Copeland A."/>
            <person name="Barry K.W."/>
            <person name="Cichocki N."/>
            <person name="Veneault-Fourrey C."/>
            <person name="LaButti K."/>
            <person name="Lindquist E.A."/>
            <person name="Lipzen A."/>
            <person name="Lundell T."/>
            <person name="Morin E."/>
            <person name="Murat C."/>
            <person name="Sun H."/>
            <person name="Tunlid A."/>
            <person name="Henrissat B."/>
            <person name="Grigoriev I.V."/>
            <person name="Hibbett D.S."/>
            <person name="Martin F."/>
            <person name="Nordberg H.P."/>
            <person name="Cantor M.N."/>
            <person name="Hua S.X."/>
        </authorList>
    </citation>
    <scope>NUCLEOTIDE SEQUENCE [LARGE SCALE GENOMIC DNA]</scope>
    <source>
        <strain evidence="1 2">F 1598</strain>
    </source>
</reference>
<sequence>MSFVRHFLYPSRIDILPHAFDAVLKSPGHIPKPERDITLSTFRIFVICKAGGRRRVYEPRLPQGPCSLSMQRIRTQRIALVRY</sequence>
<evidence type="ECO:0000313" key="1">
    <source>
        <dbReference type="EMBL" id="KIM78042.1"/>
    </source>
</evidence>
<dbReference type="HOGENOM" id="CLU_2543390_0_0_1"/>
<organism evidence="1 2">
    <name type="scientific">Piloderma croceum (strain F 1598)</name>
    <dbReference type="NCBI Taxonomy" id="765440"/>
    <lineage>
        <taxon>Eukaryota</taxon>
        <taxon>Fungi</taxon>
        <taxon>Dikarya</taxon>
        <taxon>Basidiomycota</taxon>
        <taxon>Agaricomycotina</taxon>
        <taxon>Agaricomycetes</taxon>
        <taxon>Agaricomycetidae</taxon>
        <taxon>Atheliales</taxon>
        <taxon>Atheliaceae</taxon>
        <taxon>Piloderma</taxon>
    </lineage>
</organism>
<dbReference type="AlphaFoldDB" id="A0A0C3BL33"/>
<dbReference type="Proteomes" id="UP000054166">
    <property type="component" value="Unassembled WGS sequence"/>
</dbReference>
<dbReference type="EMBL" id="KN833019">
    <property type="protein sequence ID" value="KIM78042.1"/>
    <property type="molecule type" value="Genomic_DNA"/>
</dbReference>
<reference evidence="2" key="2">
    <citation type="submission" date="2015-01" db="EMBL/GenBank/DDBJ databases">
        <title>Evolutionary Origins and Diversification of the Mycorrhizal Mutualists.</title>
        <authorList>
            <consortium name="DOE Joint Genome Institute"/>
            <consortium name="Mycorrhizal Genomics Consortium"/>
            <person name="Kohler A."/>
            <person name="Kuo A."/>
            <person name="Nagy L.G."/>
            <person name="Floudas D."/>
            <person name="Copeland A."/>
            <person name="Barry K.W."/>
            <person name="Cichocki N."/>
            <person name="Veneault-Fourrey C."/>
            <person name="LaButti K."/>
            <person name="Lindquist E.A."/>
            <person name="Lipzen A."/>
            <person name="Lundell T."/>
            <person name="Morin E."/>
            <person name="Murat C."/>
            <person name="Riley R."/>
            <person name="Ohm R."/>
            <person name="Sun H."/>
            <person name="Tunlid A."/>
            <person name="Henrissat B."/>
            <person name="Grigoriev I.V."/>
            <person name="Hibbett D.S."/>
            <person name="Martin F."/>
        </authorList>
    </citation>
    <scope>NUCLEOTIDE SEQUENCE [LARGE SCALE GENOMIC DNA]</scope>
    <source>
        <strain evidence="2">F 1598</strain>
    </source>
</reference>
<protein>
    <submittedName>
        <fullName evidence="1">Uncharacterized protein</fullName>
    </submittedName>
</protein>
<dbReference type="InParanoid" id="A0A0C3BL33"/>
<keyword evidence="2" id="KW-1185">Reference proteome</keyword>
<evidence type="ECO:0000313" key="2">
    <source>
        <dbReference type="Proteomes" id="UP000054166"/>
    </source>
</evidence>
<gene>
    <name evidence="1" type="ORF">PILCRDRAFT_824758</name>
</gene>
<proteinExistence type="predicted"/>
<accession>A0A0C3BL33</accession>